<gene>
    <name evidence="6" type="ORF">GCM10007972_20140</name>
</gene>
<proteinExistence type="inferred from homology"/>
<evidence type="ECO:0000256" key="3">
    <source>
        <dbReference type="ARBA" id="ARBA00023125"/>
    </source>
</evidence>
<keyword evidence="2" id="KW-0805">Transcription regulation</keyword>
<dbReference type="InterPro" id="IPR000847">
    <property type="entry name" value="LysR_HTH_N"/>
</dbReference>
<dbReference type="Pfam" id="PF03466">
    <property type="entry name" value="LysR_substrate"/>
    <property type="match status" value="1"/>
</dbReference>
<dbReference type="PANTHER" id="PTHR30537">
    <property type="entry name" value="HTH-TYPE TRANSCRIPTIONAL REGULATOR"/>
    <property type="match status" value="1"/>
</dbReference>
<comment type="caution">
    <text evidence="6">The sequence shown here is derived from an EMBL/GenBank/DDBJ whole genome shotgun (WGS) entry which is preliminary data.</text>
</comment>
<name>A0ABQ2LEI8_9PROT</name>
<dbReference type="InterPro" id="IPR058163">
    <property type="entry name" value="LysR-type_TF_proteobact-type"/>
</dbReference>
<keyword evidence="3" id="KW-0238">DNA-binding</keyword>
<comment type="similarity">
    <text evidence="1">Belongs to the LysR transcriptional regulatory family.</text>
</comment>
<reference evidence="7" key="1">
    <citation type="journal article" date="2019" name="Int. J. Syst. Evol. Microbiol.">
        <title>The Global Catalogue of Microorganisms (GCM) 10K type strain sequencing project: providing services to taxonomists for standard genome sequencing and annotation.</title>
        <authorList>
            <consortium name="The Broad Institute Genomics Platform"/>
            <consortium name="The Broad Institute Genome Sequencing Center for Infectious Disease"/>
            <person name="Wu L."/>
            <person name="Ma J."/>
        </authorList>
    </citation>
    <scope>NUCLEOTIDE SEQUENCE [LARGE SCALE GENOMIC DNA]</scope>
    <source>
        <strain evidence="7">JCM 17843</strain>
    </source>
</reference>
<dbReference type="InterPro" id="IPR005119">
    <property type="entry name" value="LysR_subst-bd"/>
</dbReference>
<dbReference type="Proteomes" id="UP000602381">
    <property type="component" value="Unassembled WGS sequence"/>
</dbReference>
<dbReference type="Gene3D" id="3.40.190.290">
    <property type="match status" value="1"/>
</dbReference>
<evidence type="ECO:0000313" key="6">
    <source>
        <dbReference type="EMBL" id="GGO13691.1"/>
    </source>
</evidence>
<evidence type="ECO:0000256" key="2">
    <source>
        <dbReference type="ARBA" id="ARBA00023015"/>
    </source>
</evidence>
<dbReference type="RefSeq" id="WP_150005533.1">
    <property type="nucleotide sequence ID" value="NZ_BMOV01000007.1"/>
</dbReference>
<evidence type="ECO:0000313" key="7">
    <source>
        <dbReference type="Proteomes" id="UP000602381"/>
    </source>
</evidence>
<evidence type="ECO:0000256" key="4">
    <source>
        <dbReference type="ARBA" id="ARBA00023163"/>
    </source>
</evidence>
<dbReference type="SUPFAM" id="SSF53850">
    <property type="entry name" value="Periplasmic binding protein-like II"/>
    <property type="match status" value="1"/>
</dbReference>
<feature type="domain" description="HTH lysR-type" evidence="5">
    <location>
        <begin position="1"/>
        <end position="58"/>
    </location>
</feature>
<dbReference type="InterPro" id="IPR036388">
    <property type="entry name" value="WH-like_DNA-bd_sf"/>
</dbReference>
<keyword evidence="4" id="KW-0804">Transcription</keyword>
<dbReference type="Pfam" id="PF00126">
    <property type="entry name" value="HTH_1"/>
    <property type="match status" value="1"/>
</dbReference>
<dbReference type="EMBL" id="BMOV01000007">
    <property type="protein sequence ID" value="GGO13691.1"/>
    <property type="molecule type" value="Genomic_DNA"/>
</dbReference>
<organism evidence="6 7">
    <name type="scientific">Iodidimonas muriae</name>
    <dbReference type="NCBI Taxonomy" id="261467"/>
    <lineage>
        <taxon>Bacteria</taxon>
        <taxon>Pseudomonadati</taxon>
        <taxon>Pseudomonadota</taxon>
        <taxon>Alphaproteobacteria</taxon>
        <taxon>Iodidimonadales</taxon>
        <taxon>Iodidimonadaceae</taxon>
        <taxon>Iodidimonas</taxon>
    </lineage>
</organism>
<keyword evidence="7" id="KW-1185">Reference proteome</keyword>
<dbReference type="PROSITE" id="PS50931">
    <property type="entry name" value="HTH_LYSR"/>
    <property type="match status" value="1"/>
</dbReference>
<dbReference type="PRINTS" id="PR00039">
    <property type="entry name" value="HTHLYSR"/>
</dbReference>
<evidence type="ECO:0000259" key="5">
    <source>
        <dbReference type="PROSITE" id="PS50931"/>
    </source>
</evidence>
<dbReference type="CDD" id="cd08422">
    <property type="entry name" value="PBP2_CrgA_like"/>
    <property type="match status" value="1"/>
</dbReference>
<dbReference type="SUPFAM" id="SSF46785">
    <property type="entry name" value="Winged helix' DNA-binding domain"/>
    <property type="match status" value="1"/>
</dbReference>
<dbReference type="Gene3D" id="1.10.10.10">
    <property type="entry name" value="Winged helix-like DNA-binding domain superfamily/Winged helix DNA-binding domain"/>
    <property type="match status" value="1"/>
</dbReference>
<sequence length="297" mass="33604">MDWDRLRIFHIVAEAGSFTTAAKKLHVSQSAASRQVRALEESLNVVLFNRHARGLVLTQEGEQLFRTAREVMQKLETAEQSLLEAKGAPRGTLVVTTMISFGAVWLTPHLTEFVRRYPEIDLQLNLADEDLDLAKRDADVAIRFHAPHQADLIQRPFAKINHHIYASTDYLKRKGVPKTPEDLDHHDIITYGPTPPEAIKDINWTLTLGAHGRQRRPVLQVNNTYAVLQAIEAGIGMAAIPDYLVSHRKGLVRLLPDIDGPAFETYFVYPQELRGSKRVGLFRDFIFEQVRKAGNIM</sequence>
<dbReference type="InterPro" id="IPR036390">
    <property type="entry name" value="WH_DNA-bd_sf"/>
</dbReference>
<dbReference type="PANTHER" id="PTHR30537:SF20">
    <property type="entry name" value="TRANSCRIPTIONAL REGULATORY PROTEIN"/>
    <property type="match status" value="1"/>
</dbReference>
<protein>
    <submittedName>
        <fullName evidence="6">LysR family transcriptional regulator</fullName>
    </submittedName>
</protein>
<accession>A0ABQ2LEI8</accession>
<evidence type="ECO:0000256" key="1">
    <source>
        <dbReference type="ARBA" id="ARBA00009437"/>
    </source>
</evidence>